<evidence type="ECO:0000313" key="1">
    <source>
        <dbReference type="EMBL" id="KAG0432086.1"/>
    </source>
</evidence>
<gene>
    <name evidence="1" type="ORF">HPB47_021184</name>
</gene>
<dbReference type="Proteomes" id="UP000805193">
    <property type="component" value="Unassembled WGS sequence"/>
</dbReference>
<reference evidence="1 2" key="1">
    <citation type="journal article" date="2020" name="Cell">
        <title>Large-Scale Comparative Analyses of Tick Genomes Elucidate Their Genetic Diversity and Vector Capacities.</title>
        <authorList>
            <consortium name="Tick Genome and Microbiome Consortium (TIGMIC)"/>
            <person name="Jia N."/>
            <person name="Wang J."/>
            <person name="Shi W."/>
            <person name="Du L."/>
            <person name="Sun Y."/>
            <person name="Zhan W."/>
            <person name="Jiang J.F."/>
            <person name="Wang Q."/>
            <person name="Zhang B."/>
            <person name="Ji P."/>
            <person name="Bell-Sakyi L."/>
            <person name="Cui X.M."/>
            <person name="Yuan T.T."/>
            <person name="Jiang B.G."/>
            <person name="Yang W.F."/>
            <person name="Lam T.T."/>
            <person name="Chang Q.C."/>
            <person name="Ding S.J."/>
            <person name="Wang X.J."/>
            <person name="Zhu J.G."/>
            <person name="Ruan X.D."/>
            <person name="Zhao L."/>
            <person name="Wei J.T."/>
            <person name="Ye R.Z."/>
            <person name="Que T.C."/>
            <person name="Du C.H."/>
            <person name="Zhou Y.H."/>
            <person name="Cheng J.X."/>
            <person name="Dai P.F."/>
            <person name="Guo W.B."/>
            <person name="Han X.H."/>
            <person name="Huang E.J."/>
            <person name="Li L.F."/>
            <person name="Wei W."/>
            <person name="Gao Y.C."/>
            <person name="Liu J.Z."/>
            <person name="Shao H.Z."/>
            <person name="Wang X."/>
            <person name="Wang C.C."/>
            <person name="Yang T.C."/>
            <person name="Huo Q.B."/>
            <person name="Li W."/>
            <person name="Chen H.Y."/>
            <person name="Chen S.E."/>
            <person name="Zhou L.G."/>
            <person name="Ni X.B."/>
            <person name="Tian J.H."/>
            <person name="Sheng Y."/>
            <person name="Liu T."/>
            <person name="Pan Y.S."/>
            <person name="Xia L.Y."/>
            <person name="Li J."/>
            <person name="Zhao F."/>
            <person name="Cao W.C."/>
        </authorList>
    </citation>
    <scope>NUCLEOTIDE SEQUENCE [LARGE SCALE GENOMIC DNA]</scope>
    <source>
        <strain evidence="1">Iper-2018</strain>
    </source>
</reference>
<comment type="caution">
    <text evidence="1">The sequence shown here is derived from an EMBL/GenBank/DDBJ whole genome shotgun (WGS) entry which is preliminary data.</text>
</comment>
<keyword evidence="2" id="KW-1185">Reference proteome</keyword>
<evidence type="ECO:0000313" key="2">
    <source>
        <dbReference type="Proteomes" id="UP000805193"/>
    </source>
</evidence>
<sequence length="75" mass="8376">MDSGNLAARMRGFFISRLRESSAGERDRKFSVDSREEEEEEGGRQLALLLLLPPPPLRAAKQRSKFAPFGAARSI</sequence>
<organism evidence="1 2">
    <name type="scientific">Ixodes persulcatus</name>
    <name type="common">Taiga tick</name>
    <dbReference type="NCBI Taxonomy" id="34615"/>
    <lineage>
        <taxon>Eukaryota</taxon>
        <taxon>Metazoa</taxon>
        <taxon>Ecdysozoa</taxon>
        <taxon>Arthropoda</taxon>
        <taxon>Chelicerata</taxon>
        <taxon>Arachnida</taxon>
        <taxon>Acari</taxon>
        <taxon>Parasitiformes</taxon>
        <taxon>Ixodida</taxon>
        <taxon>Ixodoidea</taxon>
        <taxon>Ixodidae</taxon>
        <taxon>Ixodinae</taxon>
        <taxon>Ixodes</taxon>
    </lineage>
</organism>
<name>A0AC60QDF2_IXOPE</name>
<accession>A0AC60QDF2</accession>
<protein>
    <submittedName>
        <fullName evidence="1">Uncharacterized protein</fullName>
    </submittedName>
</protein>
<dbReference type="EMBL" id="JABSTQ010009178">
    <property type="protein sequence ID" value="KAG0432086.1"/>
    <property type="molecule type" value="Genomic_DNA"/>
</dbReference>
<proteinExistence type="predicted"/>